<accession>A0A8J4YEH5</accession>
<dbReference type="Proteomes" id="UP000770661">
    <property type="component" value="Unassembled WGS sequence"/>
</dbReference>
<organism evidence="2 3">
    <name type="scientific">Chionoecetes opilio</name>
    <name type="common">Atlantic snow crab</name>
    <name type="synonym">Cancer opilio</name>
    <dbReference type="NCBI Taxonomy" id="41210"/>
    <lineage>
        <taxon>Eukaryota</taxon>
        <taxon>Metazoa</taxon>
        <taxon>Ecdysozoa</taxon>
        <taxon>Arthropoda</taxon>
        <taxon>Crustacea</taxon>
        <taxon>Multicrustacea</taxon>
        <taxon>Malacostraca</taxon>
        <taxon>Eumalacostraca</taxon>
        <taxon>Eucarida</taxon>
        <taxon>Decapoda</taxon>
        <taxon>Pleocyemata</taxon>
        <taxon>Brachyura</taxon>
        <taxon>Eubrachyura</taxon>
        <taxon>Majoidea</taxon>
        <taxon>Majidae</taxon>
        <taxon>Chionoecetes</taxon>
    </lineage>
</organism>
<feature type="region of interest" description="Disordered" evidence="1">
    <location>
        <begin position="1"/>
        <end position="23"/>
    </location>
</feature>
<proteinExistence type="predicted"/>
<evidence type="ECO:0000313" key="3">
    <source>
        <dbReference type="Proteomes" id="UP000770661"/>
    </source>
</evidence>
<comment type="caution">
    <text evidence="2">The sequence shown here is derived from an EMBL/GenBank/DDBJ whole genome shotgun (WGS) entry which is preliminary data.</text>
</comment>
<name>A0A8J4YEH5_CHIOP</name>
<reference evidence="2" key="1">
    <citation type="submission" date="2020-07" db="EMBL/GenBank/DDBJ databases">
        <title>The High-quality genome of the commercially important snow crab, Chionoecetes opilio.</title>
        <authorList>
            <person name="Jeong J.-H."/>
            <person name="Ryu S."/>
        </authorList>
    </citation>
    <scope>NUCLEOTIDE SEQUENCE</scope>
    <source>
        <strain evidence="2">MADBK_172401_WGS</strain>
        <tissue evidence="2">Digestive gland</tissue>
    </source>
</reference>
<dbReference type="AlphaFoldDB" id="A0A8J4YEH5"/>
<gene>
    <name evidence="2" type="ORF">GWK47_043981</name>
</gene>
<evidence type="ECO:0000313" key="2">
    <source>
        <dbReference type="EMBL" id="KAG0722714.1"/>
    </source>
</evidence>
<keyword evidence="3" id="KW-1185">Reference proteome</keyword>
<evidence type="ECO:0000256" key="1">
    <source>
        <dbReference type="SAM" id="MobiDB-lite"/>
    </source>
</evidence>
<sequence length="120" mass="12891">MTTRHHWWTPLPQPCPGTRSHQTPDGHTRLNAHLHKLGMTADLTAPGAPHTRTHLNTSSCNVLVTTPTHGTPPITSPLLLRRPTLADLLGGSPDPAWPSKFSNTPGPSYTIGPTAQDLTC</sequence>
<protein>
    <submittedName>
        <fullName evidence="2">Uncharacterized protein</fullName>
    </submittedName>
</protein>
<feature type="region of interest" description="Disordered" evidence="1">
    <location>
        <begin position="89"/>
        <end position="120"/>
    </location>
</feature>
<dbReference type="OrthoDB" id="6371827at2759"/>
<feature type="compositionally biased region" description="Polar residues" evidence="1">
    <location>
        <begin position="100"/>
        <end position="120"/>
    </location>
</feature>
<dbReference type="EMBL" id="JACEEZ010009150">
    <property type="protein sequence ID" value="KAG0722714.1"/>
    <property type="molecule type" value="Genomic_DNA"/>
</dbReference>